<organism evidence="1 2">
    <name type="scientific">Nocardia wallacei</name>
    <dbReference type="NCBI Taxonomy" id="480035"/>
    <lineage>
        <taxon>Bacteria</taxon>
        <taxon>Bacillati</taxon>
        <taxon>Actinomycetota</taxon>
        <taxon>Actinomycetes</taxon>
        <taxon>Mycobacteriales</taxon>
        <taxon>Nocardiaceae</taxon>
        <taxon>Nocardia</taxon>
    </lineage>
</organism>
<dbReference type="EMBL" id="AP023396">
    <property type="protein sequence ID" value="BCK53290.1"/>
    <property type="molecule type" value="Genomic_DNA"/>
</dbReference>
<dbReference type="Proteomes" id="UP000516173">
    <property type="component" value="Chromosome"/>
</dbReference>
<reference evidence="1 2" key="1">
    <citation type="submission" date="2020-08" db="EMBL/GenBank/DDBJ databases">
        <title>Genome Sequencing of Nocardia wallacei strain FMUON74 and assembly.</title>
        <authorList>
            <person name="Toyokawa M."/>
            <person name="Uesaka K."/>
        </authorList>
    </citation>
    <scope>NUCLEOTIDE SEQUENCE [LARGE SCALE GENOMIC DNA]</scope>
    <source>
        <strain evidence="1 2">FMUON74</strain>
    </source>
</reference>
<evidence type="ECO:0000313" key="2">
    <source>
        <dbReference type="Proteomes" id="UP000516173"/>
    </source>
</evidence>
<dbReference type="GeneID" id="80345674"/>
<dbReference type="KEGG" id="nwl:NWFMUON74_10620"/>
<protein>
    <submittedName>
        <fullName evidence="1">Uncharacterized protein</fullName>
    </submittedName>
</protein>
<accession>A0A7G1KE69</accession>
<gene>
    <name evidence="1" type="ORF">NWFMUON74_10620</name>
</gene>
<name>A0A7G1KE69_9NOCA</name>
<sequence>MTTAAVPRVVESHVVGDYLVATAERLGLGSDAAVVRAVAANACGTRLHPLWPDGRRATMLTLSGFPLEVSVTGGRGEVIPALRYVTEMATDRTEFATRAAAQLASLPDLVARLPHGDAAVADLLRSFVATVYPDPEAVSRRHRFVTWTGITHRATLPCHAAHLKVYANLRAVPGAVDRLCREWPGFAGLATVPADQKFVGPVAAALEVDAAGALTHKIYLATRYNDPAVPGELVRYLGDPAAEILAEYARCGVDTDLVRQYNIVLCRAFRDGVGSMTLYLLAKRRTDATEPVRVLAARHHGSTAAVDALADAAVSSGAEWFYSGVGLGFSPVDGIDRLNVYGTPLWFSRLAPPGRARGGR</sequence>
<keyword evidence="2" id="KW-1185">Reference proteome</keyword>
<dbReference type="AlphaFoldDB" id="A0A7G1KE69"/>
<evidence type="ECO:0000313" key="1">
    <source>
        <dbReference type="EMBL" id="BCK53290.1"/>
    </source>
</evidence>
<dbReference type="RefSeq" id="WP_187686856.1">
    <property type="nucleotide sequence ID" value="NZ_AP023396.1"/>
</dbReference>
<proteinExistence type="predicted"/>